<dbReference type="Pfam" id="PF13639">
    <property type="entry name" value="zf-RING_2"/>
    <property type="match status" value="1"/>
</dbReference>
<reference evidence="6 7" key="1">
    <citation type="journal article" date="2024" name="Plant J.">
        <title>Genome sequences and population genomics reveal climatic adaptation and genomic divergence between two closely related sweetgum species.</title>
        <authorList>
            <person name="Xu W.Q."/>
            <person name="Ren C.Q."/>
            <person name="Zhang X.Y."/>
            <person name="Comes H.P."/>
            <person name="Liu X.H."/>
            <person name="Li Y.G."/>
            <person name="Kettle C.J."/>
            <person name="Jalonen R."/>
            <person name="Gaisberger H."/>
            <person name="Ma Y.Z."/>
            <person name="Qiu Y.X."/>
        </authorList>
    </citation>
    <scope>NUCLEOTIDE SEQUENCE [LARGE SCALE GENOMIC DNA]</scope>
    <source>
        <strain evidence="6">Hangzhou</strain>
    </source>
</reference>
<keyword evidence="7" id="KW-1185">Reference proteome</keyword>
<evidence type="ECO:0000256" key="1">
    <source>
        <dbReference type="ARBA" id="ARBA00022723"/>
    </source>
</evidence>
<keyword evidence="1" id="KW-0479">Metal-binding</keyword>
<dbReference type="FunFam" id="3.30.40.10:FF:000468">
    <property type="entry name" value="RING/U-box superfamily protein"/>
    <property type="match status" value="1"/>
</dbReference>
<organism evidence="6 7">
    <name type="scientific">Liquidambar formosana</name>
    <name type="common">Formosan gum</name>
    <dbReference type="NCBI Taxonomy" id="63359"/>
    <lineage>
        <taxon>Eukaryota</taxon>
        <taxon>Viridiplantae</taxon>
        <taxon>Streptophyta</taxon>
        <taxon>Embryophyta</taxon>
        <taxon>Tracheophyta</taxon>
        <taxon>Spermatophyta</taxon>
        <taxon>Magnoliopsida</taxon>
        <taxon>eudicotyledons</taxon>
        <taxon>Gunneridae</taxon>
        <taxon>Pentapetalae</taxon>
        <taxon>Saxifragales</taxon>
        <taxon>Altingiaceae</taxon>
        <taxon>Liquidambar</taxon>
    </lineage>
</organism>
<evidence type="ECO:0000256" key="3">
    <source>
        <dbReference type="ARBA" id="ARBA00022833"/>
    </source>
</evidence>
<evidence type="ECO:0000256" key="2">
    <source>
        <dbReference type="ARBA" id="ARBA00022771"/>
    </source>
</evidence>
<dbReference type="Proteomes" id="UP001415857">
    <property type="component" value="Unassembled WGS sequence"/>
</dbReference>
<accession>A0AAP0RUN6</accession>
<name>A0AAP0RUN6_LIQFO</name>
<dbReference type="PANTHER" id="PTHR45931">
    <property type="entry name" value="SI:CH211-59O9.10"/>
    <property type="match status" value="1"/>
</dbReference>
<dbReference type="GO" id="GO:0005634">
    <property type="term" value="C:nucleus"/>
    <property type="evidence" value="ECO:0007669"/>
    <property type="project" value="TreeGrafter"/>
</dbReference>
<dbReference type="Gene3D" id="3.30.40.10">
    <property type="entry name" value="Zinc/RING finger domain, C3HC4 (zinc finger)"/>
    <property type="match status" value="1"/>
</dbReference>
<dbReference type="InterPro" id="IPR001841">
    <property type="entry name" value="Znf_RING"/>
</dbReference>
<proteinExistence type="predicted"/>
<gene>
    <name evidence="6" type="ORF">L1049_023570</name>
</gene>
<protein>
    <recommendedName>
        <fullName evidence="5">RING-type domain-containing protein</fullName>
    </recommendedName>
</protein>
<evidence type="ECO:0000259" key="5">
    <source>
        <dbReference type="PROSITE" id="PS50089"/>
    </source>
</evidence>
<sequence>MSSVRNWQSARDYGAYAMVPSRPRVTLDTSGGSWDFFSGSPSFPMQPNPPVRIPALNDNRAREVIPRPRQFVYESPPIIVGQRNLQVSTQDEFTLTQEQKNTLKKLKIGIYNPIPKRRLRFLYYRDLARISYNEKEKENDEDGRRCAICLEDFMPKEQVTLTPCNHMYHEDCIVPWVKSHGQCPVCRFAL</sequence>
<dbReference type="GO" id="GO:0008270">
    <property type="term" value="F:zinc ion binding"/>
    <property type="evidence" value="ECO:0007669"/>
    <property type="project" value="UniProtKB-KW"/>
</dbReference>
<dbReference type="InterPro" id="IPR013083">
    <property type="entry name" value="Znf_RING/FYVE/PHD"/>
</dbReference>
<evidence type="ECO:0000313" key="7">
    <source>
        <dbReference type="Proteomes" id="UP001415857"/>
    </source>
</evidence>
<evidence type="ECO:0000256" key="4">
    <source>
        <dbReference type="PROSITE-ProRule" id="PRU00175"/>
    </source>
</evidence>
<dbReference type="GO" id="GO:0061630">
    <property type="term" value="F:ubiquitin protein ligase activity"/>
    <property type="evidence" value="ECO:0007669"/>
    <property type="project" value="TreeGrafter"/>
</dbReference>
<dbReference type="InterPro" id="IPR051834">
    <property type="entry name" value="RING_finger_E3_ligase"/>
</dbReference>
<dbReference type="EMBL" id="JBBPBK010000005">
    <property type="protein sequence ID" value="KAK9284399.1"/>
    <property type="molecule type" value="Genomic_DNA"/>
</dbReference>
<keyword evidence="2 4" id="KW-0863">Zinc-finger</keyword>
<dbReference type="GO" id="GO:0006511">
    <property type="term" value="P:ubiquitin-dependent protein catabolic process"/>
    <property type="evidence" value="ECO:0007669"/>
    <property type="project" value="TreeGrafter"/>
</dbReference>
<comment type="caution">
    <text evidence="6">The sequence shown here is derived from an EMBL/GenBank/DDBJ whole genome shotgun (WGS) entry which is preliminary data.</text>
</comment>
<dbReference type="SMART" id="SM00184">
    <property type="entry name" value="RING"/>
    <property type="match status" value="1"/>
</dbReference>
<dbReference type="AlphaFoldDB" id="A0AAP0RUN6"/>
<dbReference type="SUPFAM" id="SSF57850">
    <property type="entry name" value="RING/U-box"/>
    <property type="match status" value="1"/>
</dbReference>
<dbReference type="CDD" id="cd16454">
    <property type="entry name" value="RING-H2_PA-TM-RING"/>
    <property type="match status" value="1"/>
</dbReference>
<feature type="domain" description="RING-type" evidence="5">
    <location>
        <begin position="146"/>
        <end position="187"/>
    </location>
</feature>
<evidence type="ECO:0000313" key="6">
    <source>
        <dbReference type="EMBL" id="KAK9284399.1"/>
    </source>
</evidence>
<keyword evidence="3" id="KW-0862">Zinc</keyword>
<dbReference type="PROSITE" id="PS50089">
    <property type="entry name" value="ZF_RING_2"/>
    <property type="match status" value="1"/>
</dbReference>
<dbReference type="PANTHER" id="PTHR45931:SF16">
    <property type="entry name" value="RING_U-BOX SUPERFAMILY PROTEIN"/>
    <property type="match status" value="1"/>
</dbReference>